<keyword evidence="3" id="KW-1185">Reference proteome</keyword>
<dbReference type="Proteomes" id="UP000324324">
    <property type="component" value="Unassembled WGS sequence"/>
</dbReference>
<comment type="caution">
    <text evidence="2">The sequence shown here is derived from an EMBL/GenBank/DDBJ whole genome shotgun (WGS) entry which is preliminary data.</text>
</comment>
<reference evidence="2 3" key="1">
    <citation type="submission" date="2019-09" db="EMBL/GenBank/DDBJ databases">
        <title>Isolation of a novel species in the genus Cupriavidus from patients with sepsis using whole genome sequencing.</title>
        <authorList>
            <person name="Kweon O.J."/>
            <person name="Lee M.-K."/>
        </authorList>
    </citation>
    <scope>NUCLEOTIDE SEQUENCE [LARGE SCALE GENOMIC DNA]</scope>
    <source>
        <strain evidence="2 3">MKL-01</strain>
    </source>
</reference>
<dbReference type="Gene3D" id="3.30.1460.10">
    <property type="match status" value="1"/>
</dbReference>
<evidence type="ECO:0008006" key="4">
    <source>
        <dbReference type="Google" id="ProtNLM"/>
    </source>
</evidence>
<dbReference type="AlphaFoldDB" id="A0A5M8AAC0"/>
<evidence type="ECO:0000313" key="2">
    <source>
        <dbReference type="EMBL" id="KAA6120738.1"/>
    </source>
</evidence>
<protein>
    <recommendedName>
        <fullName evidence="4">CesT family type III secretion system chaperone</fullName>
    </recommendedName>
</protein>
<evidence type="ECO:0000256" key="1">
    <source>
        <dbReference type="SAM" id="MobiDB-lite"/>
    </source>
</evidence>
<feature type="region of interest" description="Disordered" evidence="1">
    <location>
        <begin position="135"/>
        <end position="212"/>
    </location>
</feature>
<name>A0A5M8AAC0_9BURK</name>
<dbReference type="RefSeq" id="WP_150083763.1">
    <property type="nucleotide sequence ID" value="NZ_VWRN01000045.1"/>
</dbReference>
<sequence>MNRLDGFDRLLAEFGESIGIPEMAFDEDGLCHIRVDEEYPITFRRDDDNHNLVLVGLIAEELPERLDREMVREMLATGVEPLRDHGAALGLEPQSGTLILHQTMPLAKIDRTVLETLLGNFILMQKDWSARVAGVGAEGGQDDQAGTRAGHELPAGPLAGRPAGLGGPAGPAGLAGPAGAKPASPGTGQPGAKAPAKPAGTEPRYHPHLHHR</sequence>
<proteinExistence type="predicted"/>
<dbReference type="GO" id="GO:0030254">
    <property type="term" value="P:protein secretion by the type III secretion system"/>
    <property type="evidence" value="ECO:0007669"/>
    <property type="project" value="InterPro"/>
</dbReference>
<dbReference type="CDD" id="cd17019">
    <property type="entry name" value="T3SC_IA_ShcA-like"/>
    <property type="match status" value="1"/>
</dbReference>
<dbReference type="EMBL" id="VWRN01000045">
    <property type="protein sequence ID" value="KAA6120738.1"/>
    <property type="molecule type" value="Genomic_DNA"/>
</dbReference>
<feature type="compositionally biased region" description="Low complexity" evidence="1">
    <location>
        <begin position="153"/>
        <end position="162"/>
    </location>
</feature>
<accession>A0A5M8AAC0</accession>
<dbReference type="Pfam" id="PF05932">
    <property type="entry name" value="CesT"/>
    <property type="match status" value="1"/>
</dbReference>
<dbReference type="InterPro" id="IPR010261">
    <property type="entry name" value="Tir_chaperone"/>
</dbReference>
<gene>
    <name evidence="2" type="ORF">F1599_16250</name>
</gene>
<feature type="compositionally biased region" description="Low complexity" evidence="1">
    <location>
        <begin position="171"/>
        <end position="201"/>
    </location>
</feature>
<organism evidence="2 3">
    <name type="scientific">Cupriavidus cauae</name>
    <dbReference type="NCBI Taxonomy" id="2608999"/>
    <lineage>
        <taxon>Bacteria</taxon>
        <taxon>Pseudomonadati</taxon>
        <taxon>Pseudomonadota</taxon>
        <taxon>Betaproteobacteria</taxon>
        <taxon>Burkholderiales</taxon>
        <taxon>Burkholderiaceae</taxon>
        <taxon>Cupriavidus</taxon>
    </lineage>
</organism>
<evidence type="ECO:0000313" key="3">
    <source>
        <dbReference type="Proteomes" id="UP000324324"/>
    </source>
</evidence>
<dbReference type="SUPFAM" id="SSF69635">
    <property type="entry name" value="Type III secretory system chaperone-like"/>
    <property type="match status" value="1"/>
</dbReference>